<comment type="caution">
    <text evidence="3">The sequence shown here is derived from an EMBL/GenBank/DDBJ whole genome shotgun (WGS) entry which is preliminary data.</text>
</comment>
<accession>A0A1S1JYC1</accession>
<dbReference type="Pfam" id="PF23717">
    <property type="entry name" value="DUF7159"/>
    <property type="match status" value="1"/>
</dbReference>
<feature type="domain" description="DUF7159" evidence="2">
    <location>
        <begin position="3"/>
        <end position="104"/>
    </location>
</feature>
<keyword evidence="4" id="KW-1185">Reference proteome</keyword>
<evidence type="ECO:0000313" key="4">
    <source>
        <dbReference type="Proteomes" id="UP000179636"/>
    </source>
</evidence>
<evidence type="ECO:0000313" key="3">
    <source>
        <dbReference type="EMBL" id="OHT93465.1"/>
    </source>
</evidence>
<protein>
    <recommendedName>
        <fullName evidence="2">DUF7159 domain-containing protein</fullName>
    </recommendedName>
</protein>
<dbReference type="RefSeq" id="WP_070946121.1">
    <property type="nucleotide sequence ID" value="NZ_MLCL01000039.1"/>
</dbReference>
<gene>
    <name evidence="3" type="ORF">BKG61_21125</name>
</gene>
<dbReference type="EMBL" id="MLHV01000022">
    <property type="protein sequence ID" value="OHT93465.1"/>
    <property type="molecule type" value="Genomic_DNA"/>
</dbReference>
<evidence type="ECO:0000256" key="1">
    <source>
        <dbReference type="SAM" id="MobiDB-lite"/>
    </source>
</evidence>
<dbReference type="OrthoDB" id="4736314at2"/>
<dbReference type="Proteomes" id="UP000179636">
    <property type="component" value="Unassembled WGS sequence"/>
</dbReference>
<organism evidence="3 4">
    <name type="scientific">Mycobacterium syngnathidarum</name>
    <dbReference type="NCBI Taxonomy" id="1908205"/>
    <lineage>
        <taxon>Bacteria</taxon>
        <taxon>Bacillati</taxon>
        <taxon>Actinomycetota</taxon>
        <taxon>Actinomycetes</taxon>
        <taxon>Mycobacteriales</taxon>
        <taxon>Mycobacteriaceae</taxon>
        <taxon>Mycobacterium</taxon>
    </lineage>
</organism>
<accession>A0A1Q9WBU0</accession>
<feature type="region of interest" description="Disordered" evidence="1">
    <location>
        <begin position="179"/>
        <end position="198"/>
    </location>
</feature>
<dbReference type="STRING" id="1908205.BKG60_12760"/>
<name>A0A1Q9WBU0_9MYCO</name>
<dbReference type="InterPro" id="IPR055583">
    <property type="entry name" value="DUF7159"/>
</dbReference>
<feature type="compositionally biased region" description="Pro residues" evidence="1">
    <location>
        <begin position="321"/>
        <end position="335"/>
    </location>
</feature>
<feature type="region of interest" description="Disordered" evidence="1">
    <location>
        <begin position="301"/>
        <end position="338"/>
    </location>
</feature>
<sequence>MKAVLGLSVTSHAIAWALVHGDAAAAEAGPLDDDAFDVEVADQVAARAAAAARSARAIAAASGQDVAAVGVTDSGLDGAAGDQLARLLDRLAATGFDDVRIVAEPTDDADVDECGMEAQLREARAAAYAVAIGAVPRVAPEPVAHRRPAPRKHRGVRVAAAAAATVAAGMLTVGSQFTEPAPIPAGEQEDTTAAAPAPRVVTVAAPRLSERAVTMRPSEVTAPAQVVENVEQVPAYVPPVEPAVPVPRAQPVAVVQTTVPQAVPVVQMAVPAHAPDVSNMPAQQPGGVPAAYVPAAQPHLPTSDAHVAADPSPGPALASPGPVPVPVPAPAPATPADPISGWLLAAMP</sequence>
<evidence type="ECO:0000259" key="2">
    <source>
        <dbReference type="Pfam" id="PF23717"/>
    </source>
</evidence>
<dbReference type="AlphaFoldDB" id="A0A1Q9WBU0"/>
<feature type="compositionally biased region" description="Low complexity" evidence="1">
    <location>
        <begin position="308"/>
        <end position="320"/>
    </location>
</feature>
<proteinExistence type="predicted"/>
<reference evidence="3 4" key="1">
    <citation type="submission" date="2016-10" db="EMBL/GenBank/DDBJ databases">
        <title>Evaluation of Human, Animal and Environmental Mycobacterium chelonae Isolates by Core Genome Phylogenomic Analysis, Targeted Gene Comparison, and Anti-microbial Susceptibility Patterns: A Tale of Mistaken Identities.</title>
        <authorList>
            <person name="Fogelson S.B."/>
            <person name="Camus A.C."/>
            <person name="Lorenz W."/>
            <person name="Vasireddy R."/>
            <person name="Vasireddy S."/>
            <person name="Smith T."/>
            <person name="Brown-Elliott B.A."/>
            <person name="Wallace R.J.Jr."/>
            <person name="Hasan N.A."/>
            <person name="Reischl U."/>
            <person name="Sanchez S."/>
        </authorList>
    </citation>
    <scope>NUCLEOTIDE SEQUENCE [LARGE SCALE GENOMIC DNA]</scope>
    <source>
        <strain evidence="3 4">24999</strain>
    </source>
</reference>